<evidence type="ECO:0000259" key="2">
    <source>
        <dbReference type="Pfam" id="PF08327"/>
    </source>
</evidence>
<proteinExistence type="inferred from homology"/>
<sequence>MKIDPATDLELVRHLKASPAKVWRCWTEPRLLEQWFAPKPVVTRDVEIDLRPGGSFKTVMDVPGHGEMPGHGCFLEVVPERRLVWTDLLQGCWRPNSESFGFTAFILLEPEGSGTLYRAVALHRTPTQRDEHEKMGFHDGWGTAADQLDALAQGL</sequence>
<feature type="domain" description="Activator of Hsp90 ATPase homologue 1/2-like C-terminal" evidence="2">
    <location>
        <begin position="16"/>
        <end position="152"/>
    </location>
</feature>
<keyword evidence="4" id="KW-1185">Reference proteome</keyword>
<gene>
    <name evidence="3" type="ORF">C5F44_03480</name>
</gene>
<dbReference type="Gene3D" id="3.30.530.20">
    <property type="match status" value="1"/>
</dbReference>
<dbReference type="InterPro" id="IPR023393">
    <property type="entry name" value="START-like_dom_sf"/>
</dbReference>
<dbReference type="CDD" id="cd08896">
    <property type="entry name" value="SRPBCC_CalC_Aha1-like_3"/>
    <property type="match status" value="1"/>
</dbReference>
<dbReference type="Pfam" id="PF08327">
    <property type="entry name" value="AHSA1"/>
    <property type="match status" value="1"/>
</dbReference>
<dbReference type="AlphaFoldDB" id="A0A2T4JDV1"/>
<accession>A0A2T4JDV1</accession>
<evidence type="ECO:0000313" key="4">
    <source>
        <dbReference type="Proteomes" id="UP000241362"/>
    </source>
</evidence>
<dbReference type="Proteomes" id="UP000241362">
    <property type="component" value="Unassembled WGS sequence"/>
</dbReference>
<dbReference type="EMBL" id="PZKE01000002">
    <property type="protein sequence ID" value="PTE16095.1"/>
    <property type="molecule type" value="Genomic_DNA"/>
</dbReference>
<comment type="caution">
    <text evidence="3">The sequence shown here is derived from an EMBL/GenBank/DDBJ whole genome shotgun (WGS) entry which is preliminary data.</text>
</comment>
<name>A0A2T4JDV1_FUSBL</name>
<evidence type="ECO:0000256" key="1">
    <source>
        <dbReference type="ARBA" id="ARBA00006817"/>
    </source>
</evidence>
<evidence type="ECO:0000313" key="3">
    <source>
        <dbReference type="EMBL" id="PTE16095.1"/>
    </source>
</evidence>
<dbReference type="SUPFAM" id="SSF55961">
    <property type="entry name" value="Bet v1-like"/>
    <property type="match status" value="1"/>
</dbReference>
<dbReference type="InterPro" id="IPR013538">
    <property type="entry name" value="ASHA1/2-like_C"/>
</dbReference>
<reference evidence="3 4" key="1">
    <citation type="submission" date="2018-03" db="EMBL/GenBank/DDBJ databases">
        <title>Rhodobacter blasticus.</title>
        <authorList>
            <person name="Meyer T.E."/>
            <person name="Miller S."/>
            <person name="Lodha T."/>
            <person name="Gandham S."/>
            <person name="Chintalapati S."/>
            <person name="Chintalapati V.R."/>
        </authorList>
    </citation>
    <scope>NUCLEOTIDE SEQUENCE [LARGE SCALE GENOMIC DNA]</scope>
    <source>
        <strain evidence="3 4">DSM 2131</strain>
    </source>
</reference>
<protein>
    <submittedName>
        <fullName evidence="3">Polyketide cyclase</fullName>
    </submittedName>
</protein>
<comment type="similarity">
    <text evidence="1">Belongs to the AHA1 family.</text>
</comment>
<dbReference type="RefSeq" id="WP_107672103.1">
    <property type="nucleotide sequence ID" value="NZ_PZKE01000002.1"/>
</dbReference>
<organism evidence="3 4">
    <name type="scientific">Fuscovulum blasticum DSM 2131</name>
    <dbReference type="NCBI Taxonomy" id="1188250"/>
    <lineage>
        <taxon>Bacteria</taxon>
        <taxon>Pseudomonadati</taxon>
        <taxon>Pseudomonadota</taxon>
        <taxon>Alphaproteobacteria</taxon>
        <taxon>Rhodobacterales</taxon>
        <taxon>Paracoccaceae</taxon>
        <taxon>Pseudogemmobacter</taxon>
    </lineage>
</organism>